<evidence type="ECO:0000313" key="2">
    <source>
        <dbReference type="EMBL" id="GMF66207.1"/>
    </source>
</evidence>
<proteinExistence type="predicted"/>
<dbReference type="AlphaFoldDB" id="A0A9W6YLN9"/>
<accession>A0A9W6YLN9</accession>
<dbReference type="Pfam" id="PF01541">
    <property type="entry name" value="GIY-YIG"/>
    <property type="match status" value="1"/>
</dbReference>
<protein>
    <submittedName>
        <fullName evidence="2">Unnamed protein product</fullName>
    </submittedName>
</protein>
<gene>
    <name evidence="2" type="ORF">Plil01_001871800</name>
</gene>
<dbReference type="Proteomes" id="UP001165083">
    <property type="component" value="Unassembled WGS sequence"/>
</dbReference>
<keyword evidence="3" id="KW-1185">Reference proteome</keyword>
<feature type="domain" description="GIY-YIG" evidence="1">
    <location>
        <begin position="5"/>
        <end position="90"/>
    </location>
</feature>
<dbReference type="OrthoDB" id="120726at2759"/>
<dbReference type="SUPFAM" id="SSF82771">
    <property type="entry name" value="GIY-YIG endonuclease"/>
    <property type="match status" value="1"/>
</dbReference>
<name>A0A9W6YLN9_9STRA</name>
<evidence type="ECO:0000313" key="3">
    <source>
        <dbReference type="Proteomes" id="UP001165083"/>
    </source>
</evidence>
<dbReference type="InterPro" id="IPR000305">
    <property type="entry name" value="GIY-YIG_endonuc"/>
</dbReference>
<reference evidence="2" key="1">
    <citation type="submission" date="2023-04" db="EMBL/GenBank/DDBJ databases">
        <title>Phytophthora lilii NBRC 32176.</title>
        <authorList>
            <person name="Ichikawa N."/>
            <person name="Sato H."/>
            <person name="Tonouchi N."/>
        </authorList>
    </citation>
    <scope>NUCLEOTIDE SEQUENCE</scope>
    <source>
        <strain evidence="2">NBRC 32176</strain>
    </source>
</reference>
<sequence>MIGRIYKIIHRQSSICYVGSTLNTVSNRWSGHKADFQKWKKGRMSNVSIFEHFDRHGIEQFKIILIKEYEVADKTHLRAYEQLWINKLRHSCVNKNNAIMFKDLYFKNYKATHIELLREKSRIKNKLPHNVAKALEKFNCDCGGKYARKHKSTHIKSSRHQTWLSN</sequence>
<evidence type="ECO:0000259" key="1">
    <source>
        <dbReference type="Pfam" id="PF01541"/>
    </source>
</evidence>
<dbReference type="EMBL" id="BSXW01012569">
    <property type="protein sequence ID" value="GMF66207.1"/>
    <property type="molecule type" value="Genomic_DNA"/>
</dbReference>
<dbReference type="InterPro" id="IPR035901">
    <property type="entry name" value="GIY-YIG_endonuc_sf"/>
</dbReference>
<comment type="caution">
    <text evidence="2">The sequence shown here is derived from an EMBL/GenBank/DDBJ whole genome shotgun (WGS) entry which is preliminary data.</text>
</comment>
<dbReference type="Gene3D" id="3.40.1440.10">
    <property type="entry name" value="GIY-YIG endonuclease"/>
    <property type="match status" value="1"/>
</dbReference>
<organism evidence="2 3">
    <name type="scientific">Phytophthora lilii</name>
    <dbReference type="NCBI Taxonomy" id="2077276"/>
    <lineage>
        <taxon>Eukaryota</taxon>
        <taxon>Sar</taxon>
        <taxon>Stramenopiles</taxon>
        <taxon>Oomycota</taxon>
        <taxon>Peronosporomycetes</taxon>
        <taxon>Peronosporales</taxon>
        <taxon>Peronosporaceae</taxon>
        <taxon>Phytophthora</taxon>
    </lineage>
</organism>